<keyword evidence="1" id="KW-1133">Transmembrane helix</keyword>
<evidence type="ECO:0000256" key="1">
    <source>
        <dbReference type="SAM" id="Phobius"/>
    </source>
</evidence>
<name>A0A7X3CT94_9BACL</name>
<feature type="transmembrane region" description="Helical" evidence="1">
    <location>
        <begin position="12"/>
        <end position="33"/>
    </location>
</feature>
<reference evidence="2 3" key="1">
    <citation type="submission" date="2019-11" db="EMBL/GenBank/DDBJ databases">
        <title>Draft genome sequences of five Paenibacillus species of dairy origin.</title>
        <authorList>
            <person name="Olajide A.M."/>
            <person name="Chen S."/>
            <person name="Lapointe G."/>
        </authorList>
    </citation>
    <scope>NUCLEOTIDE SEQUENCE [LARGE SCALE GENOMIC DNA]</scope>
    <source>
        <strain evidence="2 3">2CS3</strain>
    </source>
</reference>
<dbReference type="RefSeq" id="WP_127608521.1">
    <property type="nucleotide sequence ID" value="NZ_JARTHJ010000060.1"/>
</dbReference>
<keyword evidence="1" id="KW-0472">Membrane</keyword>
<evidence type="ECO:0000313" key="2">
    <source>
        <dbReference type="EMBL" id="MUG72580.1"/>
    </source>
</evidence>
<sequence>MNVLIGWLHQLYMLLALVPFVAFFIVWTIAYWVSRDKRKATHLSMDITTLFLIGSVAFMSRNLFGSGMLSWTIVLLFLVAAGLLGNLQNRLKGRIDMMKIARTLGRFGFLVLTACYVLLLVVGIGKYMFEP</sequence>
<feature type="transmembrane region" description="Helical" evidence="1">
    <location>
        <begin position="107"/>
        <end position="129"/>
    </location>
</feature>
<proteinExistence type="predicted"/>
<dbReference type="InterPro" id="IPR024515">
    <property type="entry name" value="DUF3397"/>
</dbReference>
<organism evidence="2 3">
    <name type="scientific">Paenibacillus validus</name>
    <dbReference type="NCBI Taxonomy" id="44253"/>
    <lineage>
        <taxon>Bacteria</taxon>
        <taxon>Bacillati</taxon>
        <taxon>Bacillota</taxon>
        <taxon>Bacilli</taxon>
        <taxon>Bacillales</taxon>
        <taxon>Paenibacillaceae</taxon>
        <taxon>Paenibacillus</taxon>
    </lineage>
</organism>
<evidence type="ECO:0000313" key="3">
    <source>
        <dbReference type="Proteomes" id="UP000450917"/>
    </source>
</evidence>
<keyword evidence="1" id="KW-0812">Transmembrane</keyword>
<protein>
    <submittedName>
        <fullName evidence="2">DUF3397 family protein</fullName>
    </submittedName>
</protein>
<accession>A0A7X3CT94</accession>
<dbReference type="EMBL" id="WNZX01000016">
    <property type="protein sequence ID" value="MUG72580.1"/>
    <property type="molecule type" value="Genomic_DNA"/>
</dbReference>
<dbReference type="Proteomes" id="UP000450917">
    <property type="component" value="Unassembled WGS sequence"/>
</dbReference>
<dbReference type="Pfam" id="PF11877">
    <property type="entry name" value="DUF3397"/>
    <property type="match status" value="1"/>
</dbReference>
<feature type="transmembrane region" description="Helical" evidence="1">
    <location>
        <begin position="45"/>
        <end position="63"/>
    </location>
</feature>
<feature type="transmembrane region" description="Helical" evidence="1">
    <location>
        <begin position="69"/>
        <end position="87"/>
    </location>
</feature>
<gene>
    <name evidence="2" type="ORF">GNP93_18075</name>
</gene>
<keyword evidence="3" id="KW-1185">Reference proteome</keyword>
<dbReference type="AlphaFoldDB" id="A0A7X3CT94"/>
<comment type="caution">
    <text evidence="2">The sequence shown here is derived from an EMBL/GenBank/DDBJ whole genome shotgun (WGS) entry which is preliminary data.</text>
</comment>